<dbReference type="PANTHER" id="PTHR33048:SF160">
    <property type="entry name" value="SAT4 FAMILY MEMBRANE PROTEIN"/>
    <property type="match status" value="1"/>
</dbReference>
<comment type="caution">
    <text evidence="8">The sequence shown here is derived from an EMBL/GenBank/DDBJ whole genome shotgun (WGS) entry which is preliminary data.</text>
</comment>
<reference evidence="8 9" key="1">
    <citation type="submission" date="2019-08" db="EMBL/GenBank/DDBJ databases">
        <title>The genome sequence of a newly discovered highly antifungal drug resistant Aspergillus species, Aspergillus tanneri NIH 1004.</title>
        <authorList>
            <person name="Mounaud S."/>
            <person name="Singh I."/>
            <person name="Joardar V."/>
            <person name="Pakala S."/>
            <person name="Pakala S."/>
            <person name="Venepally P."/>
            <person name="Chung J.K."/>
            <person name="Losada L."/>
            <person name="Nierman W.C."/>
        </authorList>
    </citation>
    <scope>NUCLEOTIDE SEQUENCE [LARGE SCALE GENOMIC DNA]</scope>
    <source>
        <strain evidence="8 9">NIH1004</strain>
    </source>
</reference>
<keyword evidence="3 6" id="KW-1133">Transmembrane helix</keyword>
<evidence type="ECO:0000256" key="4">
    <source>
        <dbReference type="ARBA" id="ARBA00023136"/>
    </source>
</evidence>
<dbReference type="InterPro" id="IPR052337">
    <property type="entry name" value="SAT4-like"/>
</dbReference>
<evidence type="ECO:0000256" key="1">
    <source>
        <dbReference type="ARBA" id="ARBA00004141"/>
    </source>
</evidence>
<accession>A0A5M9MVY2</accession>
<dbReference type="InterPro" id="IPR049326">
    <property type="entry name" value="Rhodopsin_dom_fungi"/>
</dbReference>
<dbReference type="PANTHER" id="PTHR33048">
    <property type="entry name" value="PTH11-LIKE INTEGRAL MEMBRANE PROTEIN (AFU_ORTHOLOGUE AFUA_5G11245)"/>
    <property type="match status" value="1"/>
</dbReference>
<name>A0A5M9MVY2_9EURO</name>
<dbReference type="Proteomes" id="UP000324241">
    <property type="component" value="Unassembled WGS sequence"/>
</dbReference>
<dbReference type="GeneID" id="54322874"/>
<proteinExistence type="inferred from homology"/>
<evidence type="ECO:0000256" key="5">
    <source>
        <dbReference type="ARBA" id="ARBA00038359"/>
    </source>
</evidence>
<evidence type="ECO:0000259" key="7">
    <source>
        <dbReference type="Pfam" id="PF20684"/>
    </source>
</evidence>
<keyword evidence="2 6" id="KW-0812">Transmembrane</keyword>
<organism evidence="8 9">
    <name type="scientific">Aspergillus tanneri</name>
    <dbReference type="NCBI Taxonomy" id="1220188"/>
    <lineage>
        <taxon>Eukaryota</taxon>
        <taxon>Fungi</taxon>
        <taxon>Dikarya</taxon>
        <taxon>Ascomycota</taxon>
        <taxon>Pezizomycotina</taxon>
        <taxon>Eurotiomycetes</taxon>
        <taxon>Eurotiomycetidae</taxon>
        <taxon>Eurotiales</taxon>
        <taxon>Aspergillaceae</taxon>
        <taxon>Aspergillus</taxon>
        <taxon>Aspergillus subgen. Circumdati</taxon>
    </lineage>
</organism>
<comment type="similarity">
    <text evidence="5">Belongs to the SAT4 family.</text>
</comment>
<feature type="transmembrane region" description="Helical" evidence="6">
    <location>
        <begin position="68"/>
        <end position="89"/>
    </location>
</feature>
<evidence type="ECO:0000313" key="9">
    <source>
        <dbReference type="Proteomes" id="UP000324241"/>
    </source>
</evidence>
<dbReference type="VEuPathDB" id="FungiDB:EYZ11_008807"/>
<evidence type="ECO:0000256" key="3">
    <source>
        <dbReference type="ARBA" id="ARBA00022989"/>
    </source>
</evidence>
<comment type="subcellular location">
    <subcellularLocation>
        <location evidence="1">Membrane</location>
        <topology evidence="1">Multi-pass membrane protein</topology>
    </subcellularLocation>
</comment>
<protein>
    <recommendedName>
        <fullName evidence="7">Rhodopsin domain-containing protein</fullName>
    </recommendedName>
</protein>
<dbReference type="GO" id="GO:0016020">
    <property type="term" value="C:membrane"/>
    <property type="evidence" value="ECO:0007669"/>
    <property type="project" value="UniProtKB-SubCell"/>
</dbReference>
<sequence length="132" mass="15158">MAMRVYTKFFLRRSASWEDYTCLLAWIAFIGYAAIAFEADKVGSGVHQTEIADDDLVKYAQLANASQIMYGPLIFITKLSILLLYLRVFAPTKKSWMYMFIHVLLWLNAAFYFADTLLEILACVPREKNLAP</sequence>
<evidence type="ECO:0000256" key="2">
    <source>
        <dbReference type="ARBA" id="ARBA00022692"/>
    </source>
</evidence>
<gene>
    <name evidence="8" type="ORF">ATNIH1004_000172</name>
</gene>
<dbReference type="OrthoDB" id="5342292at2759"/>
<keyword evidence="4 6" id="KW-0472">Membrane</keyword>
<feature type="transmembrane region" description="Helical" evidence="6">
    <location>
        <begin position="20"/>
        <end position="37"/>
    </location>
</feature>
<feature type="domain" description="Rhodopsin" evidence="7">
    <location>
        <begin position="3"/>
        <end position="129"/>
    </location>
</feature>
<dbReference type="EMBL" id="QUQM01000002">
    <property type="protein sequence ID" value="KAA8651291.1"/>
    <property type="molecule type" value="Genomic_DNA"/>
</dbReference>
<evidence type="ECO:0000256" key="6">
    <source>
        <dbReference type="SAM" id="Phobius"/>
    </source>
</evidence>
<feature type="transmembrane region" description="Helical" evidence="6">
    <location>
        <begin position="96"/>
        <end position="114"/>
    </location>
</feature>
<evidence type="ECO:0000313" key="8">
    <source>
        <dbReference type="EMBL" id="KAA8651291.1"/>
    </source>
</evidence>
<dbReference type="RefSeq" id="XP_033430652.1">
    <property type="nucleotide sequence ID" value="XM_033564895.1"/>
</dbReference>
<dbReference type="Pfam" id="PF20684">
    <property type="entry name" value="Fung_rhodopsin"/>
    <property type="match status" value="1"/>
</dbReference>
<dbReference type="AlphaFoldDB" id="A0A5M9MVY2"/>